<evidence type="ECO:0000313" key="3">
    <source>
        <dbReference type="EMBL" id="SFR44437.1"/>
    </source>
</evidence>
<sequence length="206" mass="21895">MGTLPTGISVLDRQFGGGLPSGSVVVLKADPDSQSELILNRFARARRCRYLTTVRSPGAVEAALSFDGDEETTVEAADDGGDLDETLSLTGDLPESGTLIVDSVEPLEGRASPSSYAEFLDGIRDRVDDAGGLALLHALRGGEDPRTRRVTEQVADIVFDLRTTVTGTEIANRLIVPKFRGGAALEEPLKLKLTDEVAVDTSRDIA</sequence>
<dbReference type="Proteomes" id="UP000198932">
    <property type="component" value="Unassembled WGS sequence"/>
</dbReference>
<protein>
    <submittedName>
        <fullName evidence="3">DNA repair protein RadA/Sms</fullName>
    </submittedName>
</protein>
<dbReference type="InterPro" id="IPR055549">
    <property type="entry name" value="DUF7125"/>
</dbReference>
<dbReference type="AlphaFoldDB" id="A0A1I6GQX1"/>
<dbReference type="EMBL" id="FOYN01000003">
    <property type="protein sequence ID" value="SFR44437.1"/>
    <property type="molecule type" value="Genomic_DNA"/>
</dbReference>
<keyword evidence="1" id="KW-0547">Nucleotide-binding</keyword>
<gene>
    <name evidence="3" type="ORF">SAMN04487937_1963</name>
</gene>
<dbReference type="STRING" id="35743.SAMN04487937_1963"/>
<dbReference type="SUPFAM" id="SSF52540">
    <property type="entry name" value="P-loop containing nucleoside triphosphate hydrolases"/>
    <property type="match status" value="1"/>
</dbReference>
<name>A0A1I6GQX1_HALSD</name>
<evidence type="ECO:0000256" key="1">
    <source>
        <dbReference type="ARBA" id="ARBA00022741"/>
    </source>
</evidence>
<dbReference type="RefSeq" id="WP_092923187.1">
    <property type="nucleotide sequence ID" value="NZ_FOYN01000003.1"/>
</dbReference>
<keyword evidence="2" id="KW-0067">ATP-binding</keyword>
<keyword evidence="4" id="KW-1185">Reference proteome</keyword>
<proteinExistence type="predicted"/>
<dbReference type="Gene3D" id="3.40.50.300">
    <property type="entry name" value="P-loop containing nucleotide triphosphate hydrolases"/>
    <property type="match status" value="1"/>
</dbReference>
<dbReference type="GO" id="GO:0005524">
    <property type="term" value="F:ATP binding"/>
    <property type="evidence" value="ECO:0007669"/>
    <property type="project" value="UniProtKB-KW"/>
</dbReference>
<dbReference type="InterPro" id="IPR027417">
    <property type="entry name" value="P-loop_NTPase"/>
</dbReference>
<dbReference type="OrthoDB" id="49711at2157"/>
<organism evidence="3 4">
    <name type="scientific">Halorubrum sodomense</name>
    <dbReference type="NCBI Taxonomy" id="35743"/>
    <lineage>
        <taxon>Archaea</taxon>
        <taxon>Methanobacteriati</taxon>
        <taxon>Methanobacteriota</taxon>
        <taxon>Stenosarchaea group</taxon>
        <taxon>Halobacteria</taxon>
        <taxon>Halobacteriales</taxon>
        <taxon>Haloferacaceae</taxon>
        <taxon>Halorubrum</taxon>
    </lineage>
</organism>
<evidence type="ECO:0000313" key="4">
    <source>
        <dbReference type="Proteomes" id="UP000198932"/>
    </source>
</evidence>
<accession>A0A1I6GQX1</accession>
<dbReference type="Pfam" id="PF23442">
    <property type="entry name" value="DUF7125"/>
    <property type="match status" value="1"/>
</dbReference>
<dbReference type="PANTHER" id="PTHR43637:SF2">
    <property type="entry name" value="PROTEIN GVPD 1"/>
    <property type="match status" value="1"/>
</dbReference>
<dbReference type="PANTHER" id="PTHR43637">
    <property type="entry name" value="UPF0273 PROTEIN TM_0370"/>
    <property type="match status" value="1"/>
</dbReference>
<evidence type="ECO:0000256" key="2">
    <source>
        <dbReference type="ARBA" id="ARBA00022840"/>
    </source>
</evidence>
<reference evidence="4" key="1">
    <citation type="submission" date="2016-10" db="EMBL/GenBank/DDBJ databases">
        <authorList>
            <person name="Varghese N."/>
            <person name="Submissions S."/>
        </authorList>
    </citation>
    <scope>NUCLEOTIDE SEQUENCE [LARGE SCALE GENOMIC DNA]</scope>
    <source>
        <strain evidence="4">RD 26</strain>
    </source>
</reference>